<evidence type="ECO:0000259" key="9">
    <source>
        <dbReference type="Pfam" id="PF23616"/>
    </source>
</evidence>
<protein>
    <submittedName>
        <fullName evidence="10">Uncharacterized protein</fullName>
    </submittedName>
</protein>
<dbReference type="InterPro" id="IPR029308">
    <property type="entry name" value="FANCI_S1"/>
</dbReference>
<sequence>KFRNLHSSRRGKKMTVAAEEPSHHAQKPLTDNDIIRLAQYHHCQTSLSLPPYLLSPTSHDPLLSYLKSRSSLPSPSKPVSEYAIALLSLISLSPTTPSLPSLLASLLIAYTQIFSEIPSDSDSLKTIQLFGTLLRYLHVKEIKSVVDSILSGVSRVISVDDAQLFDLLPVCFDLLRREAKASEIDYVNSAIDRVLTCEWEKGFLTKMVSLAKELTFLDKGRKSELLEKVFLGVKCIDLQDLPSLVYQLLVLASKGFCKRELIGGVVCFFGSKAESRVASVLRQIEGTVLLHVNFAVKQDPSLGQEVVALVKSDLRAFNHFTVAVLFSVARVRKFGENSLGVLRTALLSAYNDYRLSKDCKWLPDDLKEESLLHAKLVEKSLLRAVSECKYGREHVFPSVIRFGFMLLESVEEGRSNESGGSSGVLGIEKLSIQILGTLFEVHDMTRNEIIEQCKFRILSLKCAKSKPILRLLGFLVQRYSLIMLEYVHHLKELLDYFTLMEGNISCFLVSAVIPLIKFSRDLQDYTILVIRKAMFRREDTVRVSATKVIIELILAEKQAKEDSSFTLQDSSSQASSSQHTEVSCTVRGNLFTELNGLLQRCLYQQAKVKEVVYDGLVKLVLIDPSSGAHVLDFLMPHFLRFFRQDTDFQLGITPCIKVEGGKFIIEEPLDRLLFCISWILLLQPHNNSDRPSDATWPCFGFALTQENEQAGRNVSHEVYSSTLLKVRNFLLGKKLGDIVGLSQDTVSASLEEDKRKSYCLIILGIVQVLLNYIITDLEKQPEGKKGEIEKDIVDLVDLYESLEKEAGKSKQSNIGKRVRFSSRSKSDDTDVGFASINEEREQVPFLSTSSIYQLFLIAFKLHSSKSACNLSGSQDHSQSSSAKTEKSISGVLSFTLHVCVGHIRSPLCMKEENPLKPLVYGDMIVLGPPLMKVVYLLKPGPLVVTGQMNKGRKDAEGRKQCLHLALLSLKELLSIYSNGSGLTGLLEDLLAVPASDDAILEECSEASKIEDPLVKNIEIFMEKVMKPMITDLIAQNSNDVEEANTIIFTCAVQILCDIVLMLGSTLPDKLKQRHGSWAHEIFRSCETSNTTVAKSVLKLAISFTTSPGDLSIAVEVAKELQNVIGFDKSDTSQVSESYMIVNQSTSASITSSILQLVDSAIGDMDWGTKKLKNLYVASQKNIHLDHDDESTFGLALEEALYAMAESTVRILSSFVLMNLKDSQAAQFLRLAVKFYKQLAQIVKQRIAPKGCKQTLPSLKFQKLVELTCKSLTVPLYPFLAEMQKESVSSNSKGIINKIKQENKCIPDLIFQIEDYERYLIQLSKVTKLNLLRHAKRSTARDFKIIEDAEAPAGGEDGGNQEETETQNNNVGGNEDGLGEESEDDPEQASRDLDSDKAIAAEENDEDQEEEKEGEDDDEAEEEGSGLSRPKKIAKKSLVVEDSDEDSLAPSSSIVTVSLNNNGHHSRFTLDSLLTHSILKHESGLPKFSFSWSDDKNKFKSGEIARISIKVLGNFETNGNASLGQGAFKPTLTVNGKTGNSTYISGVSLDLGADISTWKISFIPIMVGVLNIVIDDETFKVLDSSLHFEVEPGLMHPSVSVVSWMGLNNVFEAGTNASILILPLDAFGNNISFSGKEMELQGFSLSLQNENGSFATIFNTTHIRWMESGYISIEFVLVTAGKFLLLVEKESQTLNGVPLPLEVNSGPLDVSNCVSIWKSDLNTWQIFSKMEIMLHQRDRFGNLVSGFYEFDADVVGKETGLSIPVADFQFEYVDPGIQLMSFTLSEPGSFLITLSDMEHNKSISSMPYEYTVYIGYCDGARSIVNGSGLNASIAGEPLGFSIYLKDAYGYPSSVQVDILQVRIIQEADFSYVLPTIKPRETLNGTKVSSYRAATPLYEKHGGEALLKQASVFDVSYTPRQSGVYKIFISSGNIVLNGGQPFIKEVKAGEVNVASCIVTQFNAKVPKEIKNDIVVLLVDIFNNPVPSQPSRLNLEITSTNTSSFTTWNFVDNTDGTYIGSYLAMDVGTFRMCVTFDDKHIQPCPFDVNVYSSGYFPKAYDDEVNVWEDESISFYPLENDYVAGDNASLVGFSQPDHGSLLRDGNLLRYTPIKDFSGNDSFLYTIVDINGNLGIATVYIIILTAPPQFLSFSGGLQATEDVISPRSGQVLAILFNSHFSGFSGLEISYSDKLENISVAVQALSGSVILSPMLMQFRLPGSGRLSVRNGGEDGRLLILEGQIGVINPALHSIQYLGNENFSGVDSLRLTTRNKNGINQLDVPVFVEPVNDPPFINVPHYIMLESNGTESLIFHKETDKFNFSVGDPDLAGFPGGESHFLVTFSVEVTDGFLRTNLPSELINSTELKFKNIFRWQPIQTYASISKHVNVKASGIRFRGTIKQCNDLMERLLHHGGENGAILTLKMSDMGNYGCFLDCAERISLPLHAVARVNLIRKRPLSSLAAHVLGSVIVVESLVVFSLASILLFFTCKCAFLLLHERRSQHSVHMNPQKPTMDNAKLLNDNVSTRIVTRCFPESIWNRHAPNRQVGETSATQNKELPEINIVPFELEKG</sequence>
<feature type="region of interest" description="Disordered" evidence="2">
    <location>
        <begin position="1345"/>
        <end position="1432"/>
    </location>
</feature>
<feature type="domain" description="FANCI solenoid 1" evidence="4">
    <location>
        <begin position="159"/>
        <end position="297"/>
    </location>
</feature>
<feature type="compositionally biased region" description="Basic and acidic residues" evidence="2">
    <location>
        <begin position="1387"/>
        <end position="1399"/>
    </location>
</feature>
<evidence type="ECO:0000259" key="7">
    <source>
        <dbReference type="Pfam" id="PF14679"/>
    </source>
</evidence>
<feature type="compositionally biased region" description="Basic residues" evidence="2">
    <location>
        <begin position="1"/>
        <end position="13"/>
    </location>
</feature>
<dbReference type="Gene3D" id="2.60.40.3440">
    <property type="match status" value="1"/>
</dbReference>
<dbReference type="InterPro" id="IPR029312">
    <property type="entry name" value="FANCI_HD2"/>
</dbReference>
<name>A0ABQ8B4X8_BRANA</name>
<feature type="compositionally biased region" description="Acidic residues" evidence="2">
    <location>
        <begin position="1376"/>
        <end position="1386"/>
    </location>
</feature>
<dbReference type="InterPro" id="IPR013783">
    <property type="entry name" value="Ig-like_fold"/>
</dbReference>
<evidence type="ECO:0000256" key="1">
    <source>
        <dbReference type="PROSITE-ProRule" id="PRU00087"/>
    </source>
</evidence>
<dbReference type="PANTHER" id="PTHR21818">
    <property type="entry name" value="BC025462 PROTEIN"/>
    <property type="match status" value="1"/>
</dbReference>
<dbReference type="Pfam" id="PF14675">
    <property type="entry name" value="FANCI_S1"/>
    <property type="match status" value="1"/>
</dbReference>
<evidence type="ECO:0000313" key="11">
    <source>
        <dbReference type="Proteomes" id="UP000824890"/>
    </source>
</evidence>
<dbReference type="Pfam" id="PF00630">
    <property type="entry name" value="Filamin"/>
    <property type="match status" value="1"/>
</dbReference>
<feature type="transmembrane region" description="Helical" evidence="3">
    <location>
        <begin position="2471"/>
        <end position="2492"/>
    </location>
</feature>
<dbReference type="Proteomes" id="UP000824890">
    <property type="component" value="Unassembled WGS sequence"/>
</dbReference>
<evidence type="ECO:0000313" key="10">
    <source>
        <dbReference type="EMBL" id="KAH0899846.1"/>
    </source>
</evidence>
<dbReference type="Pfam" id="PF14678">
    <property type="entry name" value="FANCI_S4"/>
    <property type="match status" value="1"/>
</dbReference>
<keyword evidence="3" id="KW-0812">Transmembrane</keyword>
<dbReference type="InterPro" id="IPR029314">
    <property type="entry name" value="FANCI_S4"/>
</dbReference>
<dbReference type="InterPro" id="IPR029310">
    <property type="entry name" value="FANCI_HD1"/>
</dbReference>
<dbReference type="PANTHER" id="PTHR21818:SF0">
    <property type="entry name" value="FANCONI ANEMIA GROUP I PROTEIN"/>
    <property type="match status" value="1"/>
</dbReference>
<feature type="compositionally biased region" description="Acidic residues" evidence="2">
    <location>
        <begin position="1401"/>
        <end position="1423"/>
    </location>
</feature>
<evidence type="ECO:0000259" key="6">
    <source>
        <dbReference type="Pfam" id="PF14678"/>
    </source>
</evidence>
<feature type="domain" description="GEX2 N-terminal Ig-like" evidence="9">
    <location>
        <begin position="1598"/>
        <end position="1702"/>
    </location>
</feature>
<comment type="caution">
    <text evidence="10">The sequence shown here is derived from an EMBL/GenBank/DDBJ whole genome shotgun (WGS) entry which is preliminary data.</text>
</comment>
<evidence type="ECO:0000256" key="2">
    <source>
        <dbReference type="SAM" id="MobiDB-lite"/>
    </source>
</evidence>
<organism evidence="10 11">
    <name type="scientific">Brassica napus</name>
    <name type="common">Rape</name>
    <dbReference type="NCBI Taxonomy" id="3708"/>
    <lineage>
        <taxon>Eukaryota</taxon>
        <taxon>Viridiplantae</taxon>
        <taxon>Streptophyta</taxon>
        <taxon>Embryophyta</taxon>
        <taxon>Tracheophyta</taxon>
        <taxon>Spermatophyta</taxon>
        <taxon>Magnoliopsida</taxon>
        <taxon>eudicotyledons</taxon>
        <taxon>Gunneridae</taxon>
        <taxon>Pentapetalae</taxon>
        <taxon>rosids</taxon>
        <taxon>malvids</taxon>
        <taxon>Brassicales</taxon>
        <taxon>Brassicaceae</taxon>
        <taxon>Brassiceae</taxon>
        <taxon>Brassica</taxon>
    </lineage>
</organism>
<feature type="domain" description="FANCI helical" evidence="8">
    <location>
        <begin position="568"/>
        <end position="804"/>
    </location>
</feature>
<dbReference type="Gene3D" id="2.60.40.10">
    <property type="entry name" value="Immunoglobulins"/>
    <property type="match status" value="2"/>
</dbReference>
<evidence type="ECO:0000259" key="4">
    <source>
        <dbReference type="Pfam" id="PF14675"/>
    </source>
</evidence>
<dbReference type="InterPro" id="IPR014756">
    <property type="entry name" value="Ig_E-set"/>
</dbReference>
<dbReference type="Pfam" id="PF14680">
    <property type="entry name" value="FANCI_HD2"/>
    <property type="match status" value="1"/>
</dbReference>
<dbReference type="InterPro" id="IPR056434">
    <property type="entry name" value="Ig_GEX2_N"/>
</dbReference>
<dbReference type="Pfam" id="PF17963">
    <property type="entry name" value="Big_9"/>
    <property type="match status" value="1"/>
</dbReference>
<feature type="domain" description="GEX2 N-terminal Ig-like" evidence="9">
    <location>
        <begin position="1485"/>
        <end position="1589"/>
    </location>
</feature>
<dbReference type="SMART" id="SM00557">
    <property type="entry name" value="IG_FLMN"/>
    <property type="match status" value="1"/>
</dbReference>
<keyword evidence="11" id="KW-1185">Reference proteome</keyword>
<feature type="region of interest" description="Disordered" evidence="2">
    <location>
        <begin position="1"/>
        <end position="26"/>
    </location>
</feature>
<dbReference type="Pfam" id="PF14679">
    <property type="entry name" value="FANCI_HD1"/>
    <property type="match status" value="1"/>
</dbReference>
<feature type="domain" description="FANCI solenoid 4" evidence="6">
    <location>
        <begin position="1113"/>
        <end position="1348"/>
    </location>
</feature>
<dbReference type="Pfam" id="PF14676">
    <property type="entry name" value="FANCI_S2"/>
    <property type="match status" value="1"/>
</dbReference>
<feature type="repeat" description="Filamin" evidence="1">
    <location>
        <begin position="1813"/>
        <end position="1944"/>
    </location>
</feature>
<keyword evidence="3" id="KW-0472">Membrane</keyword>
<reference evidence="10 11" key="1">
    <citation type="submission" date="2021-05" db="EMBL/GenBank/DDBJ databases">
        <title>Genome Assembly of Synthetic Allotetraploid Brassica napus Reveals Homoeologous Exchanges between Subgenomes.</title>
        <authorList>
            <person name="Davis J.T."/>
        </authorList>
    </citation>
    <scope>NUCLEOTIDE SEQUENCE [LARGE SCALE GENOMIC DNA]</scope>
    <source>
        <strain evidence="11">cv. Da-Ae</strain>
        <tissue evidence="10">Seedling</tissue>
    </source>
</reference>
<feature type="domain" description="FANCI helical" evidence="7">
    <location>
        <begin position="301"/>
        <end position="381"/>
    </location>
</feature>
<gene>
    <name evidence="10" type="ORF">HID58_049414</name>
</gene>
<feature type="non-terminal residue" evidence="10">
    <location>
        <position position="1"/>
    </location>
</feature>
<keyword evidence="3" id="KW-1133">Transmembrane helix</keyword>
<proteinExistence type="predicted"/>
<dbReference type="InterPro" id="IPR029315">
    <property type="entry name" value="FANCI_S2"/>
</dbReference>
<dbReference type="PROSITE" id="PS50194">
    <property type="entry name" value="FILAMIN_REPEAT"/>
    <property type="match status" value="2"/>
</dbReference>
<accession>A0ABQ8B4X8</accession>
<dbReference type="Pfam" id="PF23616">
    <property type="entry name" value="Ig_GEX2_N"/>
    <property type="match status" value="2"/>
</dbReference>
<dbReference type="EMBL" id="JAGKQM010000012">
    <property type="protein sequence ID" value="KAH0899846.1"/>
    <property type="molecule type" value="Genomic_DNA"/>
</dbReference>
<evidence type="ECO:0000259" key="5">
    <source>
        <dbReference type="Pfam" id="PF14676"/>
    </source>
</evidence>
<feature type="repeat" description="Filamin" evidence="1">
    <location>
        <begin position="1974"/>
        <end position="2047"/>
    </location>
</feature>
<dbReference type="SUPFAM" id="SSF81296">
    <property type="entry name" value="E set domains"/>
    <property type="match status" value="2"/>
</dbReference>
<dbReference type="InterPro" id="IPR001298">
    <property type="entry name" value="Filamin/ABP280_rpt"/>
</dbReference>
<dbReference type="InterPro" id="IPR026171">
    <property type="entry name" value="FANCI"/>
</dbReference>
<feature type="domain" description="FANCI solenoid 2" evidence="5">
    <location>
        <begin position="395"/>
        <end position="549"/>
    </location>
</feature>
<dbReference type="InterPro" id="IPR017868">
    <property type="entry name" value="Filamin/ABP280_repeat-like"/>
</dbReference>
<evidence type="ECO:0000259" key="8">
    <source>
        <dbReference type="Pfam" id="PF14680"/>
    </source>
</evidence>
<evidence type="ECO:0000256" key="3">
    <source>
        <dbReference type="SAM" id="Phobius"/>
    </source>
</evidence>